<evidence type="ECO:0000256" key="9">
    <source>
        <dbReference type="ARBA" id="ARBA00023014"/>
    </source>
</evidence>
<feature type="domain" description="4Fe-4S ferredoxin-type" evidence="11">
    <location>
        <begin position="938"/>
        <end position="967"/>
    </location>
</feature>
<dbReference type="Proteomes" id="UP000263012">
    <property type="component" value="Chromosome"/>
</dbReference>
<dbReference type="SUPFAM" id="SSF54862">
    <property type="entry name" value="4Fe-4S ferredoxins"/>
    <property type="match status" value="1"/>
</dbReference>
<dbReference type="Pfam" id="PF07992">
    <property type="entry name" value="Pyr_redox_2"/>
    <property type="match status" value="2"/>
</dbReference>
<dbReference type="InterPro" id="IPR039650">
    <property type="entry name" value="HdrA-like"/>
</dbReference>
<evidence type="ECO:0000256" key="10">
    <source>
        <dbReference type="RuleBase" id="RU366072"/>
    </source>
</evidence>
<dbReference type="InterPro" id="IPR017900">
    <property type="entry name" value="4Fe4S_Fe_S_CS"/>
</dbReference>
<dbReference type="InterPro" id="IPR036188">
    <property type="entry name" value="FAD/NAD-bd_sf"/>
</dbReference>
<sequence>MSVDRVDPLGTGRTATERVDADVLVVGGGIAGIQSSLDLADSGAEVVLVERSPSIGGKMAALDKNFPTLDCSICIEGPVMSDAIEHDNIEVLTLAELTDLSGAAGDFSADVYQAPRFVGDECTRCDDCVEACPEYAPNEFDEGIGSRTAIFTPFEQAEPGPYVVDLDTCMNDPPNVMPCDRCQRACGPDCIDFEMTPTEYEIDVSSVIVATGFDVLNPEVIDEYGYGEHPDVLTSMEYERMLDAAGPTEGHIVRPSDGEHPEDVLFVYCVGSRDQRHCEYCSRVCCMYSNKQAIQSVDHGVDDVTALYMDMRAYGKGFDDFYDRAREEADVDYVRGRPAEVHTDGDSPVVRYEDADAGEVREEEYDMVVLAPALIPSDGTPDLAARLGVEVDEDGFFATTEAGGDMTETTRDGVYAAGAATGPKDIPDSVAEASGAASRALSHVEERTWPEPVDVEPIDATGEERIGVFVCHCGSNIAGTIDVEEVADWADDLPNVEYTEDLLFACAGNTQEHITETVKEHELNRVVVASCSPKTHGPTFERVIAEAGLNKYLLEMANVRNHNSWVHDDEVSATEKAKDMVKMAVDKAAFLTPLEEIDQPVEQTGVVIGGGIAGMSAAVSMAQNGHEVHLIEREEELGGQLRHLEELHPGGRDPEDLLERRRRQLEEHGVVVHTDTEVEGVSGHVGNFPVNLDSGETIVAGAVVLATGASPYEPDEFGYDDNPEVITNRELDARLADGGVDADRVTFVGCVGSRDGDRGCSRYCCSSIVGQANQLAADGATVDVVNKDVRTFSRGGEEAYRAAQQRGVRFFRYDQDTPAGEALEYDPDDGELSFHERTLDREVVLEPDLIVLATGLRSNGADEENDVASQLTVTRDEEEFLLESHPKLGPVEASVGGVFMAGTAQGPKGVRDAVDGALGTAAKADALLSKDEIAQEPLAAQIDPETCIGCTRCADVCPYNAVEGEAQDVHSVIEAACMGCGTCASACPTDSITMPGFTDEQIKAQISAALEHNPEEKVLTFACNWCSYAGADQAGIEKRNYPESIRIVRTMCSGRVDEEFVDHAFEEGAGAVLVTGCHIGDCHYIDANTYTEERVQRWQNKLDEEDEGRLQLEWISAAEGERFASKATEMDEVVREFVETRARADGGCCGDCDAGSAAGGDRP</sequence>
<evidence type="ECO:0000256" key="3">
    <source>
        <dbReference type="ARBA" id="ARBA00022485"/>
    </source>
</evidence>
<gene>
    <name evidence="12" type="primary">hdrA</name>
    <name evidence="12" type="ORF">AArcSl_1855</name>
</gene>
<dbReference type="Gene3D" id="3.50.50.60">
    <property type="entry name" value="FAD/NAD(P)-binding domain"/>
    <property type="match status" value="4"/>
</dbReference>
<dbReference type="Gene3D" id="3.40.50.720">
    <property type="entry name" value="NAD(P)-binding Rossmann-like Domain"/>
    <property type="match status" value="1"/>
</dbReference>
<dbReference type="RefSeq" id="WP_119818138.1">
    <property type="nucleotide sequence ID" value="NZ_CP025066.1"/>
</dbReference>
<comment type="similarity">
    <text evidence="2 10">Belongs to the HdrA family.</text>
</comment>
<evidence type="ECO:0000256" key="1">
    <source>
        <dbReference type="ARBA" id="ARBA00001974"/>
    </source>
</evidence>
<keyword evidence="8 10" id="KW-0408">Iron</keyword>
<dbReference type="InterPro" id="IPR017896">
    <property type="entry name" value="4Fe4S_Fe-S-bd"/>
</dbReference>
<dbReference type="InterPro" id="IPR003813">
    <property type="entry name" value="MvhD/FlpD"/>
</dbReference>
<accession>A0A343TK59</accession>
<comment type="cofactor">
    <cofactor evidence="1 10">
        <name>FAD</name>
        <dbReference type="ChEBI" id="CHEBI:57692"/>
    </cofactor>
</comment>
<dbReference type="PRINTS" id="PR00469">
    <property type="entry name" value="PNDRDTASEII"/>
</dbReference>
<evidence type="ECO:0000256" key="7">
    <source>
        <dbReference type="ARBA" id="ARBA00023002"/>
    </source>
</evidence>
<keyword evidence="6 10" id="KW-0274">FAD</keyword>
<protein>
    <recommendedName>
        <fullName evidence="10">CoB--CoM heterodisulfide reductase iron-sulfur subunit A</fullName>
        <ecNumber evidence="10">1.8.-.-</ecNumber>
    </recommendedName>
</protein>
<dbReference type="PANTHER" id="PTHR43498:SF1">
    <property type="entry name" value="COB--COM HETERODISULFIDE REDUCTASE IRON-SULFUR SUBUNIT A"/>
    <property type="match status" value="1"/>
</dbReference>
<evidence type="ECO:0000256" key="4">
    <source>
        <dbReference type="ARBA" id="ARBA00022630"/>
    </source>
</evidence>
<evidence type="ECO:0000256" key="8">
    <source>
        <dbReference type="ARBA" id="ARBA00023004"/>
    </source>
</evidence>
<dbReference type="AlphaFoldDB" id="A0A343TK59"/>
<comment type="cofactor">
    <cofactor evidence="10">
        <name>[4Fe-4S] cluster</name>
        <dbReference type="ChEBI" id="CHEBI:49883"/>
    </cofactor>
</comment>
<evidence type="ECO:0000256" key="2">
    <source>
        <dbReference type="ARBA" id="ARBA00006561"/>
    </source>
</evidence>
<keyword evidence="7 10" id="KW-0560">Oxidoreductase</keyword>
<evidence type="ECO:0000259" key="11">
    <source>
        <dbReference type="PROSITE" id="PS51379"/>
    </source>
</evidence>
<dbReference type="GO" id="GO:0051539">
    <property type="term" value="F:4 iron, 4 sulfur cluster binding"/>
    <property type="evidence" value="ECO:0007669"/>
    <property type="project" value="UniProtKB-UniRule"/>
</dbReference>
<feature type="domain" description="4Fe-4S ferredoxin-type" evidence="11">
    <location>
        <begin position="968"/>
        <end position="997"/>
    </location>
</feature>
<dbReference type="PROSITE" id="PS51379">
    <property type="entry name" value="4FE4S_FER_2"/>
    <property type="match status" value="3"/>
</dbReference>
<keyword evidence="9 10" id="KW-0411">Iron-sulfur</keyword>
<dbReference type="GO" id="GO:0016491">
    <property type="term" value="F:oxidoreductase activity"/>
    <property type="evidence" value="ECO:0007669"/>
    <property type="project" value="UniProtKB-UniRule"/>
</dbReference>
<dbReference type="InterPro" id="IPR023753">
    <property type="entry name" value="FAD/NAD-binding_dom"/>
</dbReference>
<reference evidence="13" key="1">
    <citation type="submission" date="2017-11" db="EMBL/GenBank/DDBJ databases">
        <title>Phenotypic and genomic properties of facultatively anaerobic sulfur-reducing natronoarchaea from hypersaline soda lakes.</title>
        <authorList>
            <person name="Sorokin D.Y."/>
            <person name="Kublanov I.V."/>
            <person name="Roman P."/>
            <person name="Sinninghe Damste J.S."/>
            <person name="Golyshin P.N."/>
            <person name="Rojo D."/>
            <person name="Ciordia S."/>
            <person name="Mena M.D.C."/>
            <person name="Ferrer M."/>
            <person name="Messina E."/>
            <person name="Smedile F."/>
            <person name="La Spada G."/>
            <person name="La Cono V."/>
            <person name="Yakimov M.M."/>
        </authorList>
    </citation>
    <scope>NUCLEOTIDE SEQUENCE [LARGE SCALE GENOMIC DNA]</scope>
    <source>
        <strain evidence="13">AArc-Sl</strain>
    </source>
</reference>
<comment type="pathway">
    <text evidence="10">Cofactor metabolism; coenzyme M-coenzyme B heterodisulfide reduction; coenzyme B and coenzyme M from coenzyme M-coenzyme B heterodisulfide: step 1/1.</text>
</comment>
<name>A0A343TK59_9EURY</name>
<evidence type="ECO:0000256" key="5">
    <source>
        <dbReference type="ARBA" id="ARBA00022723"/>
    </source>
</evidence>
<dbReference type="OrthoDB" id="371828at2157"/>
<keyword evidence="4 10" id="KW-0285">Flavoprotein</keyword>
<proteinExistence type="inferred from homology"/>
<dbReference type="EC" id="1.8.-.-" evidence="10"/>
<comment type="subunit">
    <text evidence="10">The ferredoxin:CoB-CoM heterodisulfide reductase is composed of three subunits; HdrA, HdrB and HdrC.</text>
</comment>
<dbReference type="Pfam" id="PF14697">
    <property type="entry name" value="Fer4_21"/>
    <property type="match status" value="1"/>
</dbReference>
<organism evidence="12 13">
    <name type="scientific">Halalkaliarchaeum desulfuricum</name>
    <dbReference type="NCBI Taxonomy" id="2055893"/>
    <lineage>
        <taxon>Archaea</taxon>
        <taxon>Methanobacteriati</taxon>
        <taxon>Methanobacteriota</taxon>
        <taxon>Stenosarchaea group</taxon>
        <taxon>Halobacteria</taxon>
        <taxon>Halobacteriales</taxon>
        <taxon>Haloferacaceae</taxon>
        <taxon>Halalkaliarchaeum</taxon>
    </lineage>
</organism>
<dbReference type="GO" id="GO:0009055">
    <property type="term" value="F:electron transfer activity"/>
    <property type="evidence" value="ECO:0007669"/>
    <property type="project" value="InterPro"/>
</dbReference>
<keyword evidence="3 10" id="KW-0004">4Fe-4S</keyword>
<evidence type="ECO:0000313" key="13">
    <source>
        <dbReference type="Proteomes" id="UP000263012"/>
    </source>
</evidence>
<dbReference type="GeneID" id="37878210"/>
<evidence type="ECO:0000256" key="6">
    <source>
        <dbReference type="ARBA" id="ARBA00022827"/>
    </source>
</evidence>
<dbReference type="KEGG" id="hdf:AArcSl_1855"/>
<dbReference type="NCBIfam" id="TIGR01944">
    <property type="entry name" value="rnfB"/>
    <property type="match status" value="1"/>
</dbReference>
<comment type="function">
    <text evidence="10">Part of a complex that catalyzes the reversible reduction of CoM-S-S-CoB to the thiol-coenzymes H-S-CoM (coenzyme M) and H-S-CoB (coenzyme B).</text>
</comment>
<evidence type="ECO:0000313" key="12">
    <source>
        <dbReference type="EMBL" id="AUX09481.1"/>
    </source>
</evidence>
<dbReference type="Gene3D" id="3.30.70.20">
    <property type="match status" value="2"/>
</dbReference>
<dbReference type="EMBL" id="CP025066">
    <property type="protein sequence ID" value="AUX09481.1"/>
    <property type="molecule type" value="Genomic_DNA"/>
</dbReference>
<dbReference type="GO" id="GO:0046872">
    <property type="term" value="F:metal ion binding"/>
    <property type="evidence" value="ECO:0007669"/>
    <property type="project" value="UniProtKB-KW"/>
</dbReference>
<dbReference type="Pfam" id="PF02662">
    <property type="entry name" value="FlpD"/>
    <property type="match status" value="1"/>
</dbReference>
<keyword evidence="5 10" id="KW-0479">Metal-binding</keyword>
<dbReference type="UniPathway" id="UPA00647">
    <property type="reaction ID" value="UER00700"/>
</dbReference>
<keyword evidence="13" id="KW-1185">Reference proteome</keyword>
<dbReference type="PANTHER" id="PTHR43498">
    <property type="entry name" value="FERREDOXIN:COB-COM HETERODISULFIDE REDUCTASE SUBUNIT A"/>
    <property type="match status" value="1"/>
</dbReference>
<dbReference type="Pfam" id="PF12831">
    <property type="entry name" value="FAD_oxidored"/>
    <property type="match status" value="1"/>
</dbReference>
<dbReference type="SUPFAM" id="SSF51905">
    <property type="entry name" value="FAD/NAD(P)-binding domain"/>
    <property type="match status" value="2"/>
</dbReference>
<dbReference type="InterPro" id="IPR010207">
    <property type="entry name" value="Elect_transpt_cplx_RnfB/RsxB"/>
</dbReference>
<feature type="domain" description="4Fe-4S ferredoxin-type" evidence="11">
    <location>
        <begin position="113"/>
        <end position="143"/>
    </location>
</feature>
<dbReference type="PROSITE" id="PS00198">
    <property type="entry name" value="4FE4S_FER_1"/>
    <property type="match status" value="2"/>
</dbReference>